<evidence type="ECO:0000313" key="4">
    <source>
        <dbReference type="EMBL" id="KAL2785401.1"/>
    </source>
</evidence>
<name>A0ABR4FQ88_9EURO</name>
<keyword evidence="1" id="KW-0479">Metal-binding</keyword>
<feature type="region of interest" description="Disordered" evidence="2">
    <location>
        <begin position="107"/>
        <end position="142"/>
    </location>
</feature>
<evidence type="ECO:0000256" key="2">
    <source>
        <dbReference type="SAM" id="MobiDB-lite"/>
    </source>
</evidence>
<feature type="region of interest" description="Disordered" evidence="2">
    <location>
        <begin position="36"/>
        <end position="92"/>
    </location>
</feature>
<keyword evidence="1" id="KW-0863">Zinc-finger</keyword>
<evidence type="ECO:0000256" key="1">
    <source>
        <dbReference type="PROSITE-ProRule" id="PRU00042"/>
    </source>
</evidence>
<reference evidence="4 5" key="1">
    <citation type="submission" date="2024-07" db="EMBL/GenBank/DDBJ databases">
        <title>Section-level genome sequencing and comparative genomics of Aspergillus sections Usti and Cavernicolus.</title>
        <authorList>
            <consortium name="Lawrence Berkeley National Laboratory"/>
            <person name="Nybo J.L."/>
            <person name="Vesth T.C."/>
            <person name="Theobald S."/>
            <person name="Frisvad J.C."/>
            <person name="Larsen T.O."/>
            <person name="Kjaerboelling I."/>
            <person name="Rothschild-Mancinelli K."/>
            <person name="Lyhne E.K."/>
            <person name="Kogle M.E."/>
            <person name="Barry K."/>
            <person name="Clum A."/>
            <person name="Na H."/>
            <person name="Ledsgaard L."/>
            <person name="Lin J."/>
            <person name="Lipzen A."/>
            <person name="Kuo A."/>
            <person name="Riley R."/>
            <person name="Mondo S."/>
            <person name="Labutti K."/>
            <person name="Haridas S."/>
            <person name="Pangalinan J."/>
            <person name="Salamov A.A."/>
            <person name="Simmons B.A."/>
            <person name="Magnuson J.K."/>
            <person name="Chen J."/>
            <person name="Drula E."/>
            <person name="Henrissat B."/>
            <person name="Wiebenga A."/>
            <person name="Lubbers R.J."/>
            <person name="Gomes A.C."/>
            <person name="Makela M.R."/>
            <person name="Stajich J."/>
            <person name="Grigoriev I.V."/>
            <person name="Mortensen U.H."/>
            <person name="De Vries R.P."/>
            <person name="Baker S.E."/>
            <person name="Andersen M.R."/>
        </authorList>
    </citation>
    <scope>NUCLEOTIDE SEQUENCE [LARGE SCALE GENOMIC DNA]</scope>
    <source>
        <strain evidence="4 5">CBS 209.92</strain>
    </source>
</reference>
<proteinExistence type="predicted"/>
<dbReference type="Gene3D" id="3.30.160.60">
    <property type="entry name" value="Classic Zinc Finger"/>
    <property type="match status" value="2"/>
</dbReference>
<dbReference type="PROSITE" id="PS00028">
    <property type="entry name" value="ZINC_FINGER_C2H2_1"/>
    <property type="match status" value="1"/>
</dbReference>
<feature type="compositionally biased region" description="Polar residues" evidence="2">
    <location>
        <begin position="66"/>
        <end position="79"/>
    </location>
</feature>
<evidence type="ECO:0000313" key="5">
    <source>
        <dbReference type="Proteomes" id="UP001610563"/>
    </source>
</evidence>
<dbReference type="InterPro" id="IPR013087">
    <property type="entry name" value="Znf_C2H2_type"/>
</dbReference>
<organism evidence="4 5">
    <name type="scientific">Aspergillus keveii</name>
    <dbReference type="NCBI Taxonomy" id="714993"/>
    <lineage>
        <taxon>Eukaryota</taxon>
        <taxon>Fungi</taxon>
        <taxon>Dikarya</taxon>
        <taxon>Ascomycota</taxon>
        <taxon>Pezizomycotina</taxon>
        <taxon>Eurotiomycetes</taxon>
        <taxon>Eurotiomycetidae</taxon>
        <taxon>Eurotiales</taxon>
        <taxon>Aspergillaceae</taxon>
        <taxon>Aspergillus</taxon>
        <taxon>Aspergillus subgen. Nidulantes</taxon>
    </lineage>
</organism>
<feature type="compositionally biased region" description="Polar residues" evidence="2">
    <location>
        <begin position="123"/>
        <end position="135"/>
    </location>
</feature>
<dbReference type="PROSITE" id="PS50157">
    <property type="entry name" value="ZINC_FINGER_C2H2_2"/>
    <property type="match status" value="1"/>
</dbReference>
<dbReference type="InterPro" id="IPR036236">
    <property type="entry name" value="Znf_C2H2_sf"/>
</dbReference>
<gene>
    <name evidence="4" type="ORF">BJX66DRAFT_314911</name>
</gene>
<dbReference type="EMBL" id="JBFTWV010000145">
    <property type="protein sequence ID" value="KAL2785401.1"/>
    <property type="molecule type" value="Genomic_DNA"/>
</dbReference>
<comment type="caution">
    <text evidence="4">The sequence shown here is derived from an EMBL/GenBank/DDBJ whole genome shotgun (WGS) entry which is preliminary data.</text>
</comment>
<dbReference type="Proteomes" id="UP001610563">
    <property type="component" value="Unassembled WGS sequence"/>
</dbReference>
<keyword evidence="5" id="KW-1185">Reference proteome</keyword>
<evidence type="ECO:0000259" key="3">
    <source>
        <dbReference type="PROSITE" id="PS50157"/>
    </source>
</evidence>
<dbReference type="SUPFAM" id="SSF57667">
    <property type="entry name" value="beta-beta-alpha zinc fingers"/>
    <property type="match status" value="1"/>
</dbReference>
<keyword evidence="1" id="KW-0862">Zinc</keyword>
<accession>A0ABR4FQ88</accession>
<dbReference type="SMART" id="SM00355">
    <property type="entry name" value="ZnF_C2H2"/>
    <property type="match status" value="2"/>
</dbReference>
<protein>
    <recommendedName>
        <fullName evidence="3">C2H2-type domain-containing protein</fullName>
    </recommendedName>
</protein>
<sequence>MEFQFDTSLSSLTHNAFPDYLEHTFVFEDIPPSLKTKSDHSLASLRHTPYPESPLNGLDPMDAAFPSSTNRRTAGQPTEFNHIHRPSSSHSCLGPRVNEHIPYLREPAALNGPSSPLDRQLQWDEQSTSNSTSYTGEVADLPMNTTPIDGRTLLHGPSQSRSAFRCQWAGCRSFRQFHRVGDLIRHLRTIHISPAAFVCPHCECGKSFGRRDHLTEHVKRRHGG</sequence>
<feature type="domain" description="C2H2-type" evidence="3">
    <location>
        <begin position="197"/>
        <end position="224"/>
    </location>
</feature>